<organism evidence="1">
    <name type="scientific">Hyperionvirus sp</name>
    <dbReference type="NCBI Taxonomy" id="2487770"/>
    <lineage>
        <taxon>Viruses</taxon>
        <taxon>Varidnaviria</taxon>
        <taxon>Bamfordvirae</taxon>
        <taxon>Nucleocytoviricota</taxon>
        <taxon>Megaviricetes</taxon>
        <taxon>Imitervirales</taxon>
        <taxon>Mimiviridae</taxon>
        <taxon>Klosneuvirinae</taxon>
    </lineage>
</organism>
<protein>
    <submittedName>
        <fullName evidence="1">Uncharacterized protein</fullName>
    </submittedName>
</protein>
<accession>A0A3G5A9X6</accession>
<name>A0A3G5A9X6_9VIRU</name>
<dbReference type="EMBL" id="MK072398">
    <property type="protein sequence ID" value="AYV84067.1"/>
    <property type="molecule type" value="Genomic_DNA"/>
</dbReference>
<evidence type="ECO:0000313" key="1">
    <source>
        <dbReference type="EMBL" id="AYV84067.1"/>
    </source>
</evidence>
<proteinExistence type="predicted"/>
<gene>
    <name evidence="1" type="ORF">Hyperionvirus16_42</name>
</gene>
<sequence>MTMKNNEEILNFLTSIKGAQNKAIDEKWISYDEEILADLFIPYHVNSNGTIDVLTSDKEFKIPYTGEKTRGIKIFSYDLDFASVYVCVDELKYLQELTIDLEVGGSTIIRYQNIAGLNVMFKDYIEYVNGQYKVWLPCIGPLFLRDIFYHEAYLVIKNNNPIDVSVGYFKDKGLKKSAGGGNDVSALVYRTLGADREHHIYQFRNVSGVGDKHPLPFDHPSFVFSCNLDDWSDNVLSIDLNFGFCALHFSGEEIKRKFQLKSDDLSYKNTSKAIRAKKNHHLISGYKKIIDQRVCGDIQNEILEYLCDYPDNKFIYVIDLHKNLQMNAVRKPNQSINLSRIDRVEMIITRKNNGNKSSVNISCGNVNEVRTYAQMMGLRYSN</sequence>
<reference evidence="1" key="1">
    <citation type="submission" date="2018-10" db="EMBL/GenBank/DDBJ databases">
        <title>Hidden diversity of soil giant viruses.</title>
        <authorList>
            <person name="Schulz F."/>
            <person name="Alteio L."/>
            <person name="Goudeau D."/>
            <person name="Ryan E.M."/>
            <person name="Malmstrom R.R."/>
            <person name="Blanchard J."/>
            <person name="Woyke T."/>
        </authorList>
    </citation>
    <scope>NUCLEOTIDE SEQUENCE</scope>
    <source>
        <strain evidence="1">HYV1</strain>
    </source>
</reference>